<evidence type="ECO:0000259" key="1">
    <source>
        <dbReference type="Pfam" id="PF00144"/>
    </source>
</evidence>
<accession>A0ABP3DW82</accession>
<name>A0ABP3DW82_9ACTN</name>
<dbReference type="InterPro" id="IPR012338">
    <property type="entry name" value="Beta-lactam/transpept-like"/>
</dbReference>
<evidence type="ECO:0000313" key="2">
    <source>
        <dbReference type="EMBL" id="GAA0241206.1"/>
    </source>
</evidence>
<comment type="caution">
    <text evidence="2">The sequence shown here is derived from an EMBL/GenBank/DDBJ whole genome shotgun (WGS) entry which is preliminary data.</text>
</comment>
<organism evidence="2 3">
    <name type="scientific">Cryptosporangium japonicum</name>
    <dbReference type="NCBI Taxonomy" id="80872"/>
    <lineage>
        <taxon>Bacteria</taxon>
        <taxon>Bacillati</taxon>
        <taxon>Actinomycetota</taxon>
        <taxon>Actinomycetes</taxon>
        <taxon>Cryptosporangiales</taxon>
        <taxon>Cryptosporangiaceae</taxon>
        <taxon>Cryptosporangium</taxon>
    </lineage>
</organism>
<keyword evidence="2" id="KW-0378">Hydrolase</keyword>
<dbReference type="EMBL" id="BAAAGX010000010">
    <property type="protein sequence ID" value="GAA0241206.1"/>
    <property type="molecule type" value="Genomic_DNA"/>
</dbReference>
<keyword evidence="3" id="KW-1185">Reference proteome</keyword>
<evidence type="ECO:0000313" key="3">
    <source>
        <dbReference type="Proteomes" id="UP001500967"/>
    </source>
</evidence>
<dbReference type="Proteomes" id="UP001500967">
    <property type="component" value="Unassembled WGS sequence"/>
</dbReference>
<dbReference type="GO" id="GO:0016787">
    <property type="term" value="F:hydrolase activity"/>
    <property type="evidence" value="ECO:0007669"/>
    <property type="project" value="UniProtKB-KW"/>
</dbReference>
<sequence>MTEVHGHADDRFSAVSDALAKNLADGVEVGASIVVNIDGEDVVDIWGGHRDAARTQPWTEDTIVTVWSSTKTVTSLAALMLVDRGLLDPYERVARYWPEFAANGKDAVEVRHLLSHTSGVSAWEQPFAAEDSFDLVASTAKLAAQPPWWEPGTASGYHASNFGHLIGELVRRVSGRSLTDFVAAEIAGPAGADFRLGARPADHGRIATMLAPTAAPPVDLPTPDPDSVFVKTLMGSFQDPALANTPRWLAAENGACNGHGNARSLARIVSALALGGVTGGVRLLHPETIELIFDEQAHGVDLFLGIPLRWGIGYALPEPEGTPFVPAGKVCFWGGWGGSLIIADVERRMTISYMMNQMQPGIIGSAVSAAYCDVITACAAGA</sequence>
<dbReference type="Pfam" id="PF00144">
    <property type="entry name" value="Beta-lactamase"/>
    <property type="match status" value="1"/>
</dbReference>
<dbReference type="PANTHER" id="PTHR43319">
    <property type="entry name" value="BETA-LACTAMASE-RELATED"/>
    <property type="match status" value="1"/>
</dbReference>
<dbReference type="InterPro" id="IPR052907">
    <property type="entry name" value="Beta-lactamase/esterase"/>
</dbReference>
<dbReference type="PANTHER" id="PTHR43319:SF3">
    <property type="entry name" value="BETA-LACTAMASE-RELATED DOMAIN-CONTAINING PROTEIN"/>
    <property type="match status" value="1"/>
</dbReference>
<dbReference type="Gene3D" id="3.40.710.10">
    <property type="entry name" value="DD-peptidase/beta-lactamase superfamily"/>
    <property type="match status" value="1"/>
</dbReference>
<reference evidence="3" key="1">
    <citation type="journal article" date="2019" name="Int. J. Syst. Evol. Microbiol.">
        <title>The Global Catalogue of Microorganisms (GCM) 10K type strain sequencing project: providing services to taxonomists for standard genome sequencing and annotation.</title>
        <authorList>
            <consortium name="The Broad Institute Genomics Platform"/>
            <consortium name="The Broad Institute Genome Sequencing Center for Infectious Disease"/>
            <person name="Wu L."/>
            <person name="Ma J."/>
        </authorList>
    </citation>
    <scope>NUCLEOTIDE SEQUENCE [LARGE SCALE GENOMIC DNA]</scope>
    <source>
        <strain evidence="3">JCM 10425</strain>
    </source>
</reference>
<dbReference type="InterPro" id="IPR001466">
    <property type="entry name" value="Beta-lactam-related"/>
</dbReference>
<dbReference type="RefSeq" id="WP_344649248.1">
    <property type="nucleotide sequence ID" value="NZ_BAAAGX010000010.1"/>
</dbReference>
<proteinExistence type="predicted"/>
<gene>
    <name evidence="2" type="ORF">GCM10009539_28210</name>
</gene>
<dbReference type="SUPFAM" id="SSF56601">
    <property type="entry name" value="beta-lactamase/transpeptidase-like"/>
    <property type="match status" value="1"/>
</dbReference>
<protein>
    <submittedName>
        <fullName evidence="2">EstA family serine hydrolase</fullName>
    </submittedName>
</protein>
<feature type="domain" description="Beta-lactamase-related" evidence="1">
    <location>
        <begin position="21"/>
        <end position="360"/>
    </location>
</feature>